<gene>
    <name evidence="1" type="ORF">HMPREF0381_0077</name>
</gene>
<name>E6LJE2_9FIRM</name>
<protein>
    <submittedName>
        <fullName evidence="1">Uncharacterized protein</fullName>
    </submittedName>
</protein>
<organism evidence="1 2">
    <name type="scientific">Lachnoanaerobaculum saburreum DSM 3986</name>
    <dbReference type="NCBI Taxonomy" id="887325"/>
    <lineage>
        <taxon>Bacteria</taxon>
        <taxon>Bacillati</taxon>
        <taxon>Bacillota</taxon>
        <taxon>Clostridia</taxon>
        <taxon>Lachnospirales</taxon>
        <taxon>Lachnospiraceae</taxon>
        <taxon>Lachnoanaerobaculum</taxon>
    </lineage>
</organism>
<dbReference type="Proteomes" id="UP000003434">
    <property type="component" value="Unassembled WGS sequence"/>
</dbReference>
<evidence type="ECO:0000313" key="2">
    <source>
        <dbReference type="Proteomes" id="UP000003434"/>
    </source>
</evidence>
<sequence length="122" mass="14034">MIMEFIFSDLISKYEVPCKLITFTQGSYIAGEYTKGEKLSRDIRAAIITMTSRAIYESGGRLTSSDRHMFIVKDKDIINLESGTFYVEHNGNSFKVEESYLYGEDYADFNSYTLRRVSSFNV</sequence>
<comment type="caution">
    <text evidence="1">The sequence shown here is derived from an EMBL/GenBank/DDBJ whole genome shotgun (WGS) entry which is preliminary data.</text>
</comment>
<dbReference type="EMBL" id="AEPW01000001">
    <property type="protein sequence ID" value="EFU78076.1"/>
    <property type="molecule type" value="Genomic_DNA"/>
</dbReference>
<dbReference type="AlphaFoldDB" id="E6LJE2"/>
<dbReference type="HOGENOM" id="CLU_163287_0_0_9"/>
<evidence type="ECO:0000313" key="1">
    <source>
        <dbReference type="EMBL" id="EFU78076.1"/>
    </source>
</evidence>
<reference evidence="1 2" key="1">
    <citation type="submission" date="2010-12" db="EMBL/GenBank/DDBJ databases">
        <authorList>
            <person name="Muzny D."/>
            <person name="Qin X."/>
            <person name="Deng J."/>
            <person name="Jiang H."/>
            <person name="Liu Y."/>
            <person name="Qu J."/>
            <person name="Song X.-Z."/>
            <person name="Zhang L."/>
            <person name="Thornton R."/>
            <person name="Coyle M."/>
            <person name="Francisco L."/>
            <person name="Jackson L."/>
            <person name="Javaid M."/>
            <person name="Korchina V."/>
            <person name="Kovar C."/>
            <person name="Mata R."/>
            <person name="Mathew T."/>
            <person name="Ngo R."/>
            <person name="Nguyen L."/>
            <person name="Nguyen N."/>
            <person name="Okwuonu G."/>
            <person name="Ongeri F."/>
            <person name="Pham C."/>
            <person name="Simmons D."/>
            <person name="Wilczek-Boney K."/>
            <person name="Hale W."/>
            <person name="Jakkamsetti A."/>
            <person name="Pham P."/>
            <person name="Ruth R."/>
            <person name="San Lucas F."/>
            <person name="Warren J."/>
            <person name="Zhang J."/>
            <person name="Zhao Z."/>
            <person name="Zhou C."/>
            <person name="Zhu D."/>
            <person name="Lee S."/>
            <person name="Bess C."/>
            <person name="Blankenburg K."/>
            <person name="Forbes L."/>
            <person name="Fu Q."/>
            <person name="Gubbala S."/>
            <person name="Hirani K."/>
            <person name="Jayaseelan J.C."/>
            <person name="Lara F."/>
            <person name="Munidasa M."/>
            <person name="Palculict T."/>
            <person name="Patil S."/>
            <person name="Pu L.-L."/>
            <person name="Saada N."/>
            <person name="Tang L."/>
            <person name="Weissenberger G."/>
            <person name="Zhu Y."/>
            <person name="Hemphill L."/>
            <person name="Shang Y."/>
            <person name="Youmans B."/>
            <person name="Ayvaz T."/>
            <person name="Ross M."/>
            <person name="Santibanez J."/>
            <person name="Aqrawi P."/>
            <person name="Gross S."/>
            <person name="Joshi V."/>
            <person name="Fowler G."/>
            <person name="Nazareth L."/>
            <person name="Reid J."/>
            <person name="Worley K."/>
            <person name="Petrosino J."/>
            <person name="Highlander S."/>
            <person name="Gibbs R."/>
        </authorList>
    </citation>
    <scope>NUCLEOTIDE SEQUENCE [LARGE SCALE GENOMIC DNA]</scope>
    <source>
        <strain evidence="1 2">DSM 3986</strain>
    </source>
</reference>
<accession>E6LJE2</accession>
<proteinExistence type="predicted"/>